<evidence type="ECO:0000259" key="7">
    <source>
        <dbReference type="PROSITE" id="PS51512"/>
    </source>
</evidence>
<proteinExistence type="inferred from homology"/>
<feature type="compositionally biased region" description="Polar residues" evidence="5">
    <location>
        <begin position="87"/>
        <end position="105"/>
    </location>
</feature>
<evidence type="ECO:0000256" key="4">
    <source>
        <dbReference type="ARBA" id="ARBA00022490"/>
    </source>
</evidence>
<dbReference type="InterPro" id="IPR025762">
    <property type="entry name" value="DFDF"/>
</dbReference>
<dbReference type="SMART" id="SM01199">
    <property type="entry name" value="FDF"/>
    <property type="match status" value="1"/>
</dbReference>
<feature type="compositionally biased region" description="Polar residues" evidence="5">
    <location>
        <begin position="253"/>
        <end position="267"/>
    </location>
</feature>
<feature type="region of interest" description="Disordered" evidence="5">
    <location>
        <begin position="360"/>
        <end position="490"/>
    </location>
</feature>
<feature type="compositionally biased region" description="Pro residues" evidence="5">
    <location>
        <begin position="476"/>
        <end position="486"/>
    </location>
</feature>
<evidence type="ECO:0000313" key="8">
    <source>
        <dbReference type="EMBL" id="PGH27661.1"/>
    </source>
</evidence>
<reference evidence="8 9" key="1">
    <citation type="submission" date="2017-10" db="EMBL/GenBank/DDBJ databases">
        <title>Comparative genomics in systemic dimorphic fungi from Ajellomycetaceae.</title>
        <authorList>
            <person name="Munoz J.F."/>
            <person name="Mcewen J.G."/>
            <person name="Clay O.K."/>
            <person name="Cuomo C.A."/>
        </authorList>
    </citation>
    <scope>NUCLEOTIDE SEQUENCE [LARGE SCALE GENOMIC DNA]</scope>
    <source>
        <strain evidence="8 9">UAMH7299</strain>
    </source>
</reference>
<protein>
    <recommendedName>
        <fullName evidence="3">Enhancer of mRNA-decapping protein 3</fullName>
    </recommendedName>
</protein>
<dbReference type="PROSITE" id="PS51385">
    <property type="entry name" value="YJEF_N"/>
    <property type="match status" value="1"/>
</dbReference>
<feature type="compositionally biased region" description="Acidic residues" evidence="5">
    <location>
        <begin position="401"/>
        <end position="410"/>
    </location>
</feature>
<dbReference type="STRING" id="1447883.A0A2B7Z2S4"/>
<dbReference type="GO" id="GO:0003729">
    <property type="term" value="F:mRNA binding"/>
    <property type="evidence" value="ECO:0007669"/>
    <property type="project" value="TreeGrafter"/>
</dbReference>
<name>A0A2B7Z2S4_POLH7</name>
<evidence type="ECO:0000256" key="1">
    <source>
        <dbReference type="ARBA" id="ARBA00004201"/>
    </source>
</evidence>
<keyword evidence="4" id="KW-0963">Cytoplasm</keyword>
<dbReference type="PANTHER" id="PTHR13612:SF0">
    <property type="entry name" value="ENHANCER OF MRNA-DECAPPING PROTEIN 3"/>
    <property type="match status" value="1"/>
</dbReference>
<dbReference type="AlphaFoldDB" id="A0A2B7Z2S4"/>
<feature type="domain" description="DFDF" evidence="7">
    <location>
        <begin position="320"/>
        <end position="356"/>
    </location>
</feature>
<dbReference type="PROSITE" id="PS51512">
    <property type="entry name" value="DFDF"/>
    <property type="match status" value="1"/>
</dbReference>
<evidence type="ECO:0000259" key="6">
    <source>
        <dbReference type="PROSITE" id="PS51385"/>
    </source>
</evidence>
<dbReference type="GO" id="GO:0000932">
    <property type="term" value="C:P-body"/>
    <property type="evidence" value="ECO:0007669"/>
    <property type="project" value="UniProtKB-SubCell"/>
</dbReference>
<feature type="compositionally biased region" description="Basic residues" evidence="5">
    <location>
        <begin position="299"/>
        <end position="308"/>
    </location>
</feature>
<feature type="region of interest" description="Disordered" evidence="5">
    <location>
        <begin position="87"/>
        <end position="114"/>
    </location>
</feature>
<sequence>MAAEFVGYTVLVTLKSPPNYQLQGVVAGVVGQRLSIRDATLLWSGQRLPLYHIDASGIADLELSSQEAPSHPPSATVATLQPGRQISDTLSTTQPPSLQTATNLPQVAPQPEPPFVDPAILSYKKPAKGPLDATPLPESVINRDATASSPVMIADSAVAASSRATQTFPTAVPLSHPTGIPGVGPSATAATLIEPFSNLNSGDGFVGNEYSIPENNQQDLVPEGRKGAAPLTAPLKYTGKRSRRGGRGKLQKEANQQTSDAPQTNEGNFPPTPQKGTDFGAKGWRQTAFVEPASPAKNGRARRSRARNGRYAEDVNGWATEDATDIQEMGDFDFQSNLSKFDKRRVFEEIRNDDTTAGEERLVSFNRRPKPGTNGGKNLHYTENVLDSSPKVDDKWNSEAGETDEDDEVSEERFSSGRNSGRARSRTSSKVQTRKGSTIPNPSFALSQISSLNRGHLTSSRTASPQSRKQAALPSSPVPGSAPPPSGSLRLVTTNRHCPCVAPLQMLEIEQIAIGELGMTEEMVTENAGRGIAEAAVSQASDLAASSTILIFTGNHRTGTRAVSAARHFRNRGYRVTLCILGMDREDEFIDGFRKQVEIFKNINGRVMRWQDLSTALSASDLVPDLVVDGLFGMHIAFEDLRIDDQAVAFEIVSWINRSNIETMSVDIPSGLSASSGEATLAQGARLAVNAKFIVCLGAPKTGLLNALNVGEGLSWQMSVADIGINQTAWRKYGTRRRHGVDFGNQWLVSLRYQPATP</sequence>
<feature type="domain" description="YjeF N-terminal" evidence="6">
    <location>
        <begin position="506"/>
        <end position="731"/>
    </location>
</feature>
<dbReference type="EMBL" id="PDNA01000005">
    <property type="protein sequence ID" value="PGH27661.1"/>
    <property type="molecule type" value="Genomic_DNA"/>
</dbReference>
<feature type="compositionally biased region" description="Basic residues" evidence="5">
    <location>
        <begin position="238"/>
        <end position="249"/>
    </location>
</feature>
<comment type="subcellular location">
    <subcellularLocation>
        <location evidence="1">Cytoplasm</location>
        <location evidence="1">P-body</location>
    </subcellularLocation>
</comment>
<organism evidence="8 9">
    <name type="scientific">Polytolypa hystricis (strain UAMH7299)</name>
    <dbReference type="NCBI Taxonomy" id="1447883"/>
    <lineage>
        <taxon>Eukaryota</taxon>
        <taxon>Fungi</taxon>
        <taxon>Dikarya</taxon>
        <taxon>Ascomycota</taxon>
        <taxon>Pezizomycotina</taxon>
        <taxon>Eurotiomycetes</taxon>
        <taxon>Eurotiomycetidae</taxon>
        <taxon>Onygenales</taxon>
        <taxon>Onygenales incertae sedis</taxon>
        <taxon>Polytolypa</taxon>
    </lineage>
</organism>
<dbReference type="OrthoDB" id="407558at2759"/>
<dbReference type="GO" id="GO:0033962">
    <property type="term" value="P:P-body assembly"/>
    <property type="evidence" value="ECO:0007669"/>
    <property type="project" value="TreeGrafter"/>
</dbReference>
<evidence type="ECO:0000256" key="2">
    <source>
        <dbReference type="ARBA" id="ARBA00006610"/>
    </source>
</evidence>
<keyword evidence="9" id="KW-1185">Reference proteome</keyword>
<comment type="caution">
    <text evidence="8">The sequence shown here is derived from an EMBL/GenBank/DDBJ whole genome shotgun (WGS) entry which is preliminary data.</text>
</comment>
<feature type="compositionally biased region" description="Polar residues" evidence="5">
    <location>
        <begin position="430"/>
        <end position="469"/>
    </location>
</feature>
<feature type="region of interest" description="Disordered" evidence="5">
    <location>
        <begin position="207"/>
        <end position="308"/>
    </location>
</feature>
<dbReference type="GO" id="GO:0031087">
    <property type="term" value="P:deadenylation-independent decapping of nuclear-transcribed mRNA"/>
    <property type="evidence" value="ECO:0007669"/>
    <property type="project" value="TreeGrafter"/>
</dbReference>
<dbReference type="Pfam" id="PF09532">
    <property type="entry name" value="FDF"/>
    <property type="match status" value="1"/>
</dbReference>
<dbReference type="InterPro" id="IPR019050">
    <property type="entry name" value="FDF_dom"/>
</dbReference>
<dbReference type="Proteomes" id="UP000224634">
    <property type="component" value="Unassembled WGS sequence"/>
</dbReference>
<dbReference type="Gene3D" id="3.40.50.10260">
    <property type="entry name" value="YjeF N-terminal domain"/>
    <property type="match status" value="1"/>
</dbReference>
<dbReference type="PANTHER" id="PTHR13612">
    <property type="entry name" value="ENHANCER OF MRNA-DECAPPING PROTEIN 3"/>
    <property type="match status" value="1"/>
</dbReference>
<evidence type="ECO:0000256" key="3">
    <source>
        <dbReference type="ARBA" id="ARBA00015797"/>
    </source>
</evidence>
<dbReference type="InterPro" id="IPR004443">
    <property type="entry name" value="YjeF_N_dom"/>
</dbReference>
<comment type="similarity">
    <text evidence="2">Belongs to the EDC3 family.</text>
</comment>
<evidence type="ECO:0000313" key="9">
    <source>
        <dbReference type="Proteomes" id="UP000224634"/>
    </source>
</evidence>
<accession>A0A2B7Z2S4</accession>
<gene>
    <name evidence="8" type="ORF">AJ80_00675</name>
</gene>
<dbReference type="InterPro" id="IPR036652">
    <property type="entry name" value="YjeF_N_dom_sf"/>
</dbReference>
<dbReference type="Pfam" id="PF03853">
    <property type="entry name" value="YjeF_N"/>
    <property type="match status" value="1"/>
</dbReference>
<dbReference type="SUPFAM" id="SSF64153">
    <property type="entry name" value="YjeF N-terminal domain-like"/>
    <property type="match status" value="1"/>
</dbReference>
<evidence type="ECO:0000256" key="5">
    <source>
        <dbReference type="SAM" id="MobiDB-lite"/>
    </source>
</evidence>